<dbReference type="AlphaFoldDB" id="A0A0E4HEA7"/>
<organism evidence="4 5">
    <name type="scientific">Paenibacillus riograndensis SBR5</name>
    <dbReference type="NCBI Taxonomy" id="1073571"/>
    <lineage>
        <taxon>Bacteria</taxon>
        <taxon>Bacillati</taxon>
        <taxon>Bacillota</taxon>
        <taxon>Bacilli</taxon>
        <taxon>Bacillales</taxon>
        <taxon>Paenibacillaceae</taxon>
        <taxon>Paenibacillus</taxon>
        <taxon>Paenibacillus sonchi group</taxon>
    </lineage>
</organism>
<comment type="similarity">
    <text evidence="1">Belongs to the ABC transporter superfamily.</text>
</comment>
<evidence type="ECO:0000256" key="2">
    <source>
        <dbReference type="ARBA" id="ARBA00022448"/>
    </source>
</evidence>
<dbReference type="GO" id="GO:0005524">
    <property type="term" value="F:ATP binding"/>
    <property type="evidence" value="ECO:0007669"/>
    <property type="project" value="InterPro"/>
</dbReference>
<dbReference type="PANTHER" id="PTHR43335:SF4">
    <property type="entry name" value="ABC TRANSPORTER, ATP-BINDING PROTEIN"/>
    <property type="match status" value="1"/>
</dbReference>
<feature type="domain" description="ABC transporter" evidence="3">
    <location>
        <begin position="2"/>
        <end position="85"/>
    </location>
</feature>
<evidence type="ECO:0000259" key="3">
    <source>
        <dbReference type="Pfam" id="PF00005"/>
    </source>
</evidence>
<dbReference type="HOGENOM" id="CLU_2370213_0_0_9"/>
<dbReference type="SUPFAM" id="SSF52540">
    <property type="entry name" value="P-loop containing nucleoside triphosphate hydrolases"/>
    <property type="match status" value="1"/>
</dbReference>
<dbReference type="RefSeq" id="WP_231869787.1">
    <property type="nucleotide sequence ID" value="NZ_AGBD01000096.1"/>
</dbReference>
<reference evidence="5" key="1">
    <citation type="submission" date="2015-03" db="EMBL/GenBank/DDBJ databases">
        <authorList>
            <person name="Wibberg D."/>
        </authorList>
    </citation>
    <scope>NUCLEOTIDE SEQUENCE [LARGE SCALE GENOMIC DNA]</scope>
</reference>
<evidence type="ECO:0000256" key="1">
    <source>
        <dbReference type="ARBA" id="ARBA00005417"/>
    </source>
</evidence>
<dbReference type="PATRIC" id="fig|1073571.4.peg.7032"/>
<proteinExistence type="inferred from homology"/>
<dbReference type="Gene3D" id="3.40.50.300">
    <property type="entry name" value="P-loop containing nucleotide triphosphate hydrolases"/>
    <property type="match status" value="1"/>
</dbReference>
<dbReference type="Proteomes" id="UP000033163">
    <property type="component" value="Chromosome I"/>
</dbReference>
<keyword evidence="2" id="KW-0813">Transport</keyword>
<dbReference type="PANTHER" id="PTHR43335">
    <property type="entry name" value="ABC TRANSPORTER, ATP-BINDING PROTEIN"/>
    <property type="match status" value="1"/>
</dbReference>
<dbReference type="InterPro" id="IPR027417">
    <property type="entry name" value="P-loop_NTPase"/>
</dbReference>
<gene>
    <name evidence="4" type="ORF">PRIO_6575</name>
</gene>
<dbReference type="KEGG" id="pri:PRIO_6575"/>
<dbReference type="Pfam" id="PF00005">
    <property type="entry name" value="ABC_tran"/>
    <property type="match status" value="1"/>
</dbReference>
<dbReference type="InterPro" id="IPR003439">
    <property type="entry name" value="ABC_transporter-like_ATP-bd"/>
</dbReference>
<protein>
    <recommendedName>
        <fullName evidence="3">ABC transporter domain-containing protein</fullName>
    </recommendedName>
</protein>
<evidence type="ECO:0000313" key="5">
    <source>
        <dbReference type="Proteomes" id="UP000033163"/>
    </source>
</evidence>
<accession>A0A0E4HEA7</accession>
<dbReference type="GO" id="GO:0016887">
    <property type="term" value="F:ATP hydrolysis activity"/>
    <property type="evidence" value="ECO:0007669"/>
    <property type="project" value="InterPro"/>
</dbReference>
<dbReference type="EMBL" id="LN831776">
    <property type="protein sequence ID" value="CQR58922.1"/>
    <property type="molecule type" value="Genomic_DNA"/>
</dbReference>
<sequence length="95" mass="10863">MNGLSLEVNQGEIYGFLGLNGAGKTTTIRMLLGMIRPDLGSSYVFGERVDADSHKLWASVGYMVETPYSYPELTVRENLEIIRRLRERRIHIYNL</sequence>
<evidence type="ECO:0000313" key="4">
    <source>
        <dbReference type="EMBL" id="CQR58922.1"/>
    </source>
</evidence>
<name>A0A0E4HEA7_9BACL</name>